<evidence type="ECO:0000256" key="2">
    <source>
        <dbReference type="ARBA" id="ARBA00023125"/>
    </source>
</evidence>
<feature type="domain" description="HTH tetR-type" evidence="6">
    <location>
        <begin position="11"/>
        <end position="71"/>
    </location>
</feature>
<dbReference type="Pfam" id="PF00440">
    <property type="entry name" value="TetR_N"/>
    <property type="match status" value="1"/>
</dbReference>
<dbReference type="GO" id="GO:0000976">
    <property type="term" value="F:transcription cis-regulatory region binding"/>
    <property type="evidence" value="ECO:0007669"/>
    <property type="project" value="TreeGrafter"/>
</dbReference>
<proteinExistence type="predicted"/>
<evidence type="ECO:0000259" key="6">
    <source>
        <dbReference type="PROSITE" id="PS50977"/>
    </source>
</evidence>
<dbReference type="AlphaFoldDB" id="A0A840F6C7"/>
<keyword evidence="1" id="KW-0805">Transcription regulation</keyword>
<dbReference type="Gene3D" id="1.10.357.10">
    <property type="entry name" value="Tetracycline Repressor, domain 2"/>
    <property type="match status" value="1"/>
</dbReference>
<evidence type="ECO:0000256" key="5">
    <source>
        <dbReference type="SAM" id="Phobius"/>
    </source>
</evidence>
<keyword evidence="2 4" id="KW-0238">DNA-binding</keyword>
<feature type="DNA-binding region" description="H-T-H motif" evidence="4">
    <location>
        <begin position="34"/>
        <end position="53"/>
    </location>
</feature>
<dbReference type="InterPro" id="IPR054129">
    <property type="entry name" value="DesT_TetR_C"/>
</dbReference>
<organism evidence="7 8">
    <name type="scientific">Gordonia humi</name>
    <dbReference type="NCBI Taxonomy" id="686429"/>
    <lineage>
        <taxon>Bacteria</taxon>
        <taxon>Bacillati</taxon>
        <taxon>Actinomycetota</taxon>
        <taxon>Actinomycetes</taxon>
        <taxon>Mycobacteriales</taxon>
        <taxon>Gordoniaceae</taxon>
        <taxon>Gordonia</taxon>
    </lineage>
</organism>
<keyword evidence="5" id="KW-0472">Membrane</keyword>
<gene>
    <name evidence="7" type="ORF">BKA16_002332</name>
</gene>
<dbReference type="GO" id="GO:0003700">
    <property type="term" value="F:DNA-binding transcription factor activity"/>
    <property type="evidence" value="ECO:0007669"/>
    <property type="project" value="TreeGrafter"/>
</dbReference>
<dbReference type="PANTHER" id="PTHR30055:SF174">
    <property type="entry name" value="TRANSCRIPTIONAL REGULATORY PROTEIN (PROBABLY TETR-FAMILY)-RELATED"/>
    <property type="match status" value="1"/>
</dbReference>
<dbReference type="Pfam" id="PF21943">
    <property type="entry name" value="TetR_C_46"/>
    <property type="match status" value="1"/>
</dbReference>
<evidence type="ECO:0000256" key="3">
    <source>
        <dbReference type="ARBA" id="ARBA00023163"/>
    </source>
</evidence>
<name>A0A840F6C7_9ACTN</name>
<evidence type="ECO:0000256" key="4">
    <source>
        <dbReference type="PROSITE-ProRule" id="PRU00335"/>
    </source>
</evidence>
<evidence type="ECO:0000313" key="7">
    <source>
        <dbReference type="EMBL" id="MBB4135780.1"/>
    </source>
</evidence>
<feature type="transmembrane region" description="Helical" evidence="5">
    <location>
        <begin position="180"/>
        <end position="201"/>
    </location>
</feature>
<dbReference type="InterPro" id="IPR009057">
    <property type="entry name" value="Homeodomain-like_sf"/>
</dbReference>
<keyword evidence="8" id="KW-1185">Reference proteome</keyword>
<accession>A0A840F6C7</accession>
<dbReference type="InterPro" id="IPR050109">
    <property type="entry name" value="HTH-type_TetR-like_transc_reg"/>
</dbReference>
<evidence type="ECO:0000256" key="1">
    <source>
        <dbReference type="ARBA" id="ARBA00023015"/>
    </source>
</evidence>
<dbReference type="PROSITE" id="PS50977">
    <property type="entry name" value="HTH_TETR_2"/>
    <property type="match status" value="1"/>
</dbReference>
<dbReference type="RefSeq" id="WP_183370800.1">
    <property type="nucleotide sequence ID" value="NZ_BAABHL010000124.1"/>
</dbReference>
<comment type="caution">
    <text evidence="7">The sequence shown here is derived from an EMBL/GenBank/DDBJ whole genome shotgun (WGS) entry which is preliminary data.</text>
</comment>
<keyword evidence="5" id="KW-0812">Transmembrane</keyword>
<dbReference type="EMBL" id="JACIFP010000001">
    <property type="protein sequence ID" value="MBB4135780.1"/>
    <property type="molecule type" value="Genomic_DNA"/>
</dbReference>
<evidence type="ECO:0000313" key="8">
    <source>
        <dbReference type="Proteomes" id="UP000551501"/>
    </source>
</evidence>
<protein>
    <submittedName>
        <fullName evidence="7">AcrR family transcriptional regulator</fullName>
    </submittedName>
</protein>
<dbReference type="Proteomes" id="UP000551501">
    <property type="component" value="Unassembled WGS sequence"/>
</dbReference>
<keyword evidence="5" id="KW-1133">Transmembrane helix</keyword>
<keyword evidence="3" id="KW-0804">Transcription</keyword>
<dbReference type="InterPro" id="IPR001647">
    <property type="entry name" value="HTH_TetR"/>
</dbReference>
<dbReference type="SUPFAM" id="SSF46689">
    <property type="entry name" value="Homeodomain-like"/>
    <property type="match status" value="1"/>
</dbReference>
<reference evidence="7 8" key="1">
    <citation type="submission" date="2020-08" db="EMBL/GenBank/DDBJ databases">
        <title>Sequencing the genomes of 1000 actinobacteria strains.</title>
        <authorList>
            <person name="Klenk H.-P."/>
        </authorList>
    </citation>
    <scope>NUCLEOTIDE SEQUENCE [LARGE SCALE GENOMIC DNA]</scope>
    <source>
        <strain evidence="7 8">DSM 45298</strain>
    </source>
</reference>
<dbReference type="PANTHER" id="PTHR30055">
    <property type="entry name" value="HTH-TYPE TRANSCRIPTIONAL REGULATOR RUTR"/>
    <property type="match status" value="1"/>
</dbReference>
<sequence length="202" mass="21853">MTSSRTRMSPEARRRQLIDLGVAMAGEQPLETVTMDAVADAAGVSKGLIFHYFESKADFHLQVIREQAQVMLDRTAPRDDLDDVLEILHSSVAAYVDYVSDNGQGFIGVIRGAGSADADIRDVADTTRAVMSERILERAPELGIERSPVIELAIAGWMSFVEETLVRWLADPTVLTRDQLIAVLVGALPAVAGLATTAVAMD</sequence>